<organism evidence="1 2">
    <name type="scientific">Rhizobium acidisoli</name>
    <dbReference type="NCBI Taxonomy" id="1538158"/>
    <lineage>
        <taxon>Bacteria</taxon>
        <taxon>Pseudomonadati</taxon>
        <taxon>Pseudomonadota</taxon>
        <taxon>Alphaproteobacteria</taxon>
        <taxon>Hyphomicrobiales</taxon>
        <taxon>Rhizobiaceae</taxon>
        <taxon>Rhizobium/Agrobacterium group</taxon>
        <taxon>Rhizobium</taxon>
    </lineage>
</organism>
<dbReference type="RefSeq" id="WP_054185929.1">
    <property type="nucleotide sequence ID" value="NZ_CP034999.1"/>
</dbReference>
<sequence>MSSKLVLKPLWSNGSCIYAITFKKMSAEDRREVELLADEAGYIRNDGIWAPPRVAGRMLDFFRAVANAGFGLEFDDPEDAPFDLQRLHLPVDTRGALEWLRGFELHHLSGWTPVQAERRLDGHHFYFRARGSYWRFELGGNERHTRSPRWWHEESWPSAA</sequence>
<keyword evidence="2" id="KW-1185">Reference proteome</keyword>
<dbReference type="AlphaFoldDB" id="A0AAE5U0G1"/>
<protein>
    <submittedName>
        <fullName evidence="1">Uncharacterized protein</fullName>
    </submittedName>
</protein>
<evidence type="ECO:0000313" key="1">
    <source>
        <dbReference type="EMBL" id="QAS80849.1"/>
    </source>
</evidence>
<reference evidence="1 2" key="1">
    <citation type="submission" date="2019-01" db="EMBL/GenBank/DDBJ databases">
        <title>Genomic insights into the origins and evolution of symbiotic genes in the Phaseolus vulgaris microsymbionts.</title>
        <authorList>
            <person name="Tong W."/>
        </authorList>
    </citation>
    <scope>NUCLEOTIDE SEQUENCE [LARGE SCALE GENOMIC DNA]</scope>
    <source>
        <strain evidence="1 2">FH23</strain>
        <plasmid evidence="2">prapfh23a</plasmid>
    </source>
</reference>
<dbReference type="Proteomes" id="UP000220927">
    <property type="component" value="Plasmid pRapFH23a"/>
</dbReference>
<dbReference type="KEGG" id="rad:CO657_22650"/>
<dbReference type="EMBL" id="CP034999">
    <property type="protein sequence ID" value="QAS80849.1"/>
    <property type="molecule type" value="Genomic_DNA"/>
</dbReference>
<gene>
    <name evidence="1" type="ORF">CO657_22650</name>
</gene>
<keyword evidence="1" id="KW-0614">Plasmid</keyword>
<name>A0AAE5U0G1_9HYPH</name>
<evidence type="ECO:0000313" key="2">
    <source>
        <dbReference type="Proteomes" id="UP000220927"/>
    </source>
</evidence>
<proteinExistence type="predicted"/>
<accession>A0AAE5U0G1</accession>
<geneLocation type="plasmid" evidence="2">
    <name>prapfh23a</name>
</geneLocation>